<dbReference type="GO" id="GO:0016020">
    <property type="term" value="C:membrane"/>
    <property type="evidence" value="ECO:0007669"/>
    <property type="project" value="UniProtKB-SubCell"/>
</dbReference>
<feature type="non-terminal residue" evidence="10">
    <location>
        <position position="1"/>
    </location>
</feature>
<evidence type="ECO:0000256" key="1">
    <source>
        <dbReference type="ARBA" id="ARBA00004141"/>
    </source>
</evidence>
<feature type="transmembrane region" description="Helical" evidence="8">
    <location>
        <begin position="929"/>
        <end position="955"/>
    </location>
</feature>
<dbReference type="SUPFAM" id="SSF53822">
    <property type="entry name" value="Periplasmic binding protein-like I"/>
    <property type="match status" value="2"/>
</dbReference>
<gene>
    <name evidence="10" type="ORF">BaRGS_00034899</name>
</gene>
<feature type="domain" description="Receptor ligand binding region" evidence="9">
    <location>
        <begin position="5"/>
        <end position="194"/>
    </location>
</feature>
<evidence type="ECO:0000259" key="9">
    <source>
        <dbReference type="Pfam" id="PF01094"/>
    </source>
</evidence>
<evidence type="ECO:0000313" key="10">
    <source>
        <dbReference type="EMBL" id="KAK7473848.1"/>
    </source>
</evidence>
<dbReference type="AlphaFoldDB" id="A0ABD0JG91"/>
<keyword evidence="5" id="KW-0675">Receptor</keyword>
<dbReference type="InterPro" id="IPR050726">
    <property type="entry name" value="mGluR"/>
</dbReference>
<evidence type="ECO:0000256" key="5">
    <source>
        <dbReference type="ARBA" id="ARBA00023170"/>
    </source>
</evidence>
<feature type="region of interest" description="Disordered" evidence="7">
    <location>
        <begin position="1079"/>
        <end position="1167"/>
    </location>
</feature>
<feature type="domain" description="Receptor ligand binding region" evidence="9">
    <location>
        <begin position="484"/>
        <end position="824"/>
    </location>
</feature>
<sequence length="1167" mass="129949">LHAYRTCKSSEMAARGAVDMMEEYNVLGSGSNSTAPLLGILGPERTNEAIVVSRMIGSMPEDKRLLQISSSATGEALSDRTLYPNFFRVIPPDTTQVKVLLELLVQIKWNYVAIVYDDDAYGRQAATRLRALAQDRHICVPLFEALPLDHTSEVFDDRVKVITQQVTASTESDSRVKGIVFIGGAVTAKEFVERVDRSFVRFIFSEGLGLQGSVLKDVTRGKGALTASPPYLPLPEFKVYWSEMWNNRTLFSAEAARNPWLDSFDKQQTKCQQLPLDEACLGDTSQWLTEFYELKAVAVFVALLEKLHADACGNSGLCPGLKALLNRRSEILQTLQENVLDIDIGRNFPSSFGTFQGQTVAHNNSGEIVDQNQNGSVYDVYNFQECTGNKFCFRKNELSLTTSLIKGYGDRGEQLSWALFPKAQCQDDHDCTECVPEDISGEVAFVKGDFYFVAVAPVHNPDGSLQCGGLRTFTGTNLVEGILFALEQVNNKTGPSGIFSQIFGNKKLGVIVIDSCYNQLVIKERLIDLYKGNLRLPDGTNTSGIVDKIAGFVGAYFSDISVSMYEVLSKVKRPFVMVSPTNTSPVLSDRETYPFYLRLATPVVRAILSLIHELGSNYIQIIYDPDDVYSLTMKESLDQMSSSFNVCVAQGIETRAYVDSNLNKVRDAMRKYPSAKVVVVLLILQHVKNLTNVILPQMSDDDDFVFIGADGWAKRTEVLEVKNSKKLRGSLTVSLDLPLDQRYAEYLRKVDPLNTISPWLRNFWELRKACYFDGSFLRKDKTDLCPENLTSDYKQDPWTPFFIQTVYAFALGLDDAMAKHCGNRTAKLDLYGDASRENVFDDNGDGVVRIKIYEISPENPGSSAMEYIEVGRYDPDSLVLNNKAALWIVKEGTKGECDDRDCTKKCFQSPQQNPSSEGAQSSDNNDSSILIPTVIVIVLLVVVIIVLVIVVIVFYRRRIPKPRFCSSERRHVASDHMSVQEMHRSVSQISSGYRPRQETRPVPVSHSLPAFYRQNSPPAPHCDSHQGDNNYIQLEDPYDKVDKTPEVHRKRIASDPAVRPMPPVPVSDYVSERVSLSKDGVLSRDPRSGEISPGLQGYVLRESSGEGYPSGNTQSSDASPGDSGDGSKVFFSLPVEDSPIQFENDEIPTQPPRRCNPADPDYLTPSI</sequence>
<keyword evidence="11" id="KW-1185">Reference proteome</keyword>
<dbReference type="Proteomes" id="UP001519460">
    <property type="component" value="Unassembled WGS sequence"/>
</dbReference>
<dbReference type="PANTHER" id="PTHR24060">
    <property type="entry name" value="METABOTROPIC GLUTAMATE RECEPTOR"/>
    <property type="match status" value="1"/>
</dbReference>
<reference evidence="10 11" key="1">
    <citation type="journal article" date="2023" name="Sci. Data">
        <title>Genome assembly of the Korean intertidal mud-creeper Batillaria attramentaria.</title>
        <authorList>
            <person name="Patra A.K."/>
            <person name="Ho P.T."/>
            <person name="Jun S."/>
            <person name="Lee S.J."/>
            <person name="Kim Y."/>
            <person name="Won Y.J."/>
        </authorList>
    </citation>
    <scope>NUCLEOTIDE SEQUENCE [LARGE SCALE GENOMIC DNA]</scope>
    <source>
        <strain evidence="10">Wonlab-2016</strain>
    </source>
</reference>
<evidence type="ECO:0000313" key="11">
    <source>
        <dbReference type="Proteomes" id="UP001519460"/>
    </source>
</evidence>
<dbReference type="Gene3D" id="3.40.50.2300">
    <property type="match status" value="4"/>
</dbReference>
<keyword evidence="6" id="KW-0325">Glycoprotein</keyword>
<dbReference type="PRINTS" id="PR00248">
    <property type="entry name" value="GPCRMGR"/>
</dbReference>
<dbReference type="InterPro" id="IPR000337">
    <property type="entry name" value="GPCR_3"/>
</dbReference>
<accession>A0ABD0JG91</accession>
<proteinExistence type="predicted"/>
<keyword evidence="3 8" id="KW-1133">Transmembrane helix</keyword>
<feature type="region of interest" description="Disordered" evidence="7">
    <location>
        <begin position="975"/>
        <end position="1044"/>
    </location>
</feature>
<organism evidence="10 11">
    <name type="scientific">Batillaria attramentaria</name>
    <dbReference type="NCBI Taxonomy" id="370345"/>
    <lineage>
        <taxon>Eukaryota</taxon>
        <taxon>Metazoa</taxon>
        <taxon>Spiralia</taxon>
        <taxon>Lophotrochozoa</taxon>
        <taxon>Mollusca</taxon>
        <taxon>Gastropoda</taxon>
        <taxon>Caenogastropoda</taxon>
        <taxon>Sorbeoconcha</taxon>
        <taxon>Cerithioidea</taxon>
        <taxon>Batillariidae</taxon>
        <taxon>Batillaria</taxon>
    </lineage>
</organism>
<evidence type="ECO:0000256" key="6">
    <source>
        <dbReference type="ARBA" id="ARBA00023180"/>
    </source>
</evidence>
<evidence type="ECO:0000256" key="3">
    <source>
        <dbReference type="ARBA" id="ARBA00022989"/>
    </source>
</evidence>
<comment type="caution">
    <text evidence="10">The sequence shown here is derived from an EMBL/GenBank/DDBJ whole genome shotgun (WGS) entry which is preliminary data.</text>
</comment>
<dbReference type="InterPro" id="IPR001828">
    <property type="entry name" value="ANF_lig-bd_rcpt"/>
</dbReference>
<dbReference type="EMBL" id="JACVVK020000455">
    <property type="protein sequence ID" value="KAK7473848.1"/>
    <property type="molecule type" value="Genomic_DNA"/>
</dbReference>
<name>A0ABD0JG91_9CAEN</name>
<evidence type="ECO:0000256" key="8">
    <source>
        <dbReference type="SAM" id="Phobius"/>
    </source>
</evidence>
<protein>
    <recommendedName>
        <fullName evidence="9">Receptor ligand binding region domain-containing protein</fullName>
    </recommendedName>
</protein>
<dbReference type="InterPro" id="IPR028082">
    <property type="entry name" value="Peripla_BP_I"/>
</dbReference>
<dbReference type="Pfam" id="PF01094">
    <property type="entry name" value="ANF_receptor"/>
    <property type="match status" value="2"/>
</dbReference>
<comment type="subcellular location">
    <subcellularLocation>
        <location evidence="1">Membrane</location>
        <topology evidence="1">Multi-pass membrane protein</topology>
    </subcellularLocation>
</comment>
<keyword evidence="2 8" id="KW-0812">Transmembrane</keyword>
<keyword evidence="4 8" id="KW-0472">Membrane</keyword>
<evidence type="ECO:0000256" key="7">
    <source>
        <dbReference type="SAM" id="MobiDB-lite"/>
    </source>
</evidence>
<evidence type="ECO:0000256" key="2">
    <source>
        <dbReference type="ARBA" id="ARBA00022692"/>
    </source>
</evidence>
<evidence type="ECO:0000256" key="4">
    <source>
        <dbReference type="ARBA" id="ARBA00023136"/>
    </source>
</evidence>